<dbReference type="HOGENOM" id="CLU_033323_8_4_6"/>
<dbReference type="OrthoDB" id="9783269at2"/>
<dbReference type="KEGG" id="dja:HY57_13960"/>
<feature type="binding site" evidence="1">
    <location>
        <position position="59"/>
    </location>
    <ligand>
        <name>substrate</name>
    </ligand>
</feature>
<evidence type="ECO:0008006" key="4">
    <source>
        <dbReference type="Google" id="ProtNLM"/>
    </source>
</evidence>
<dbReference type="Gene3D" id="3.40.50.1240">
    <property type="entry name" value="Phosphoglycerate mutase-like"/>
    <property type="match status" value="1"/>
</dbReference>
<dbReference type="CDD" id="cd07067">
    <property type="entry name" value="HP_PGM_like"/>
    <property type="match status" value="1"/>
</dbReference>
<proteinExistence type="predicted"/>
<organism evidence="2 3">
    <name type="scientific">Dyella japonica A8</name>
    <dbReference type="NCBI Taxonomy" id="1217721"/>
    <lineage>
        <taxon>Bacteria</taxon>
        <taxon>Pseudomonadati</taxon>
        <taxon>Pseudomonadota</taxon>
        <taxon>Gammaproteobacteria</taxon>
        <taxon>Lysobacterales</taxon>
        <taxon>Rhodanobacteraceae</taxon>
        <taxon>Dyella</taxon>
    </lineage>
</organism>
<dbReference type="InterPro" id="IPR013078">
    <property type="entry name" value="His_Pase_superF_clade-1"/>
</dbReference>
<dbReference type="RefSeq" id="WP_019467456.1">
    <property type="nucleotide sequence ID" value="NZ_ALOY01000184.1"/>
</dbReference>
<dbReference type="EMBL" id="CP008884">
    <property type="protein sequence ID" value="AIF48271.1"/>
    <property type="molecule type" value="Genomic_DNA"/>
</dbReference>
<evidence type="ECO:0000313" key="2">
    <source>
        <dbReference type="EMBL" id="AIF48271.1"/>
    </source>
</evidence>
<protein>
    <recommendedName>
        <fullName evidence="4">Phosphoglycerate mutase</fullName>
    </recommendedName>
</protein>
<accession>A0A075K1M1</accession>
<dbReference type="InterPro" id="IPR050275">
    <property type="entry name" value="PGM_Phosphatase"/>
</dbReference>
<gene>
    <name evidence="2" type="ORF">HY57_13960</name>
</gene>
<evidence type="ECO:0000256" key="1">
    <source>
        <dbReference type="PIRSR" id="PIRSR613078-2"/>
    </source>
</evidence>
<evidence type="ECO:0000313" key="3">
    <source>
        <dbReference type="Proteomes" id="UP000027987"/>
    </source>
</evidence>
<dbReference type="SUPFAM" id="SSF53254">
    <property type="entry name" value="Phosphoglycerate mutase-like"/>
    <property type="match status" value="1"/>
</dbReference>
<dbReference type="PIRSF" id="PIRSF000709">
    <property type="entry name" value="6PFK_2-Ptase"/>
    <property type="match status" value="1"/>
</dbReference>
<dbReference type="InterPro" id="IPR029033">
    <property type="entry name" value="His_PPase_superfam"/>
</dbReference>
<reference evidence="2 3" key="1">
    <citation type="submission" date="2014-07" db="EMBL/GenBank/DDBJ databases">
        <title>Complete Genome Sequence of Dyella japonica Strain A8 Isolated from Malaysian Tropical Soil.</title>
        <authorList>
            <person name="Hui R.K.H."/>
            <person name="Chen J.-W."/>
            <person name="Chan K.-G."/>
            <person name="Leung F.C.C."/>
        </authorList>
    </citation>
    <scope>NUCLEOTIDE SEQUENCE [LARGE SCALE GENOMIC DNA]</scope>
    <source>
        <strain evidence="2 3">A8</strain>
    </source>
</reference>
<dbReference type="STRING" id="1217721.HY57_13960"/>
<sequence length="203" mass="22125">MTTLLLIRHGEVEGITPPTFRGRLDLALTENGRHQIALTRDHLSRHWKLDAIYCSPLSRCVLTAGGIGSAFGLEGVTQAGLIDIDYGNWSSLPVADVEQRWPHEASFWKTAPHRFRIPGGESLQEVAARATDTLAAILDAHPQQTVAVVTHDSVIRVLLCHLAGLPLSSYWLFQPSPCGISVIHAGDGFAIPAINHTQHLLQP</sequence>
<dbReference type="AlphaFoldDB" id="A0A075K1M1"/>
<dbReference type="SMART" id="SM00855">
    <property type="entry name" value="PGAM"/>
    <property type="match status" value="1"/>
</dbReference>
<keyword evidence="3" id="KW-1185">Reference proteome</keyword>
<dbReference type="PANTHER" id="PTHR48100">
    <property type="entry name" value="BROAD-SPECIFICITY PHOSPHATASE YOR283W-RELATED"/>
    <property type="match status" value="1"/>
</dbReference>
<dbReference type="GO" id="GO:0016791">
    <property type="term" value="F:phosphatase activity"/>
    <property type="evidence" value="ECO:0007669"/>
    <property type="project" value="TreeGrafter"/>
</dbReference>
<dbReference type="Pfam" id="PF00300">
    <property type="entry name" value="His_Phos_1"/>
    <property type="match status" value="1"/>
</dbReference>
<dbReference type="Proteomes" id="UP000027987">
    <property type="component" value="Chromosome"/>
</dbReference>
<dbReference type="PATRIC" id="fig|1217721.7.peg.2878"/>
<name>A0A075K1M1_9GAMM</name>